<evidence type="ECO:0000313" key="3">
    <source>
        <dbReference type="EMBL" id="CAK9038302.1"/>
    </source>
</evidence>
<sequence>MRAGRHPMSLRSRWLCCSLLVTWSLCFVPLASPGAQYTAPRGGRETAPRTRGVVWRRAMDLEERRAKCPLTREQLESDHGEKWEDVRDILVGLRATSPEAIMRARFTALRFQDPQFLASTEKDESQSIRERSKQWSYTLGLEEMPAVDKFLNLNNDAFNLQKPISFDVLAAEGEWLEFRITCEGKTLSEKSRFIQDRKYGWVYGGETEYSRWT</sequence>
<dbReference type="Gene3D" id="3.10.450.50">
    <property type="match status" value="1"/>
</dbReference>
<reference evidence="3 4" key="1">
    <citation type="submission" date="2024-02" db="EMBL/GenBank/DDBJ databases">
        <authorList>
            <person name="Chen Y."/>
            <person name="Shah S."/>
            <person name="Dougan E. K."/>
            <person name="Thang M."/>
            <person name="Chan C."/>
        </authorList>
    </citation>
    <scope>NUCLEOTIDE SEQUENCE [LARGE SCALE GENOMIC DNA]</scope>
</reference>
<organism evidence="3 4">
    <name type="scientific">Durusdinium trenchii</name>
    <dbReference type="NCBI Taxonomy" id="1381693"/>
    <lineage>
        <taxon>Eukaryota</taxon>
        <taxon>Sar</taxon>
        <taxon>Alveolata</taxon>
        <taxon>Dinophyceae</taxon>
        <taxon>Suessiales</taxon>
        <taxon>Symbiodiniaceae</taxon>
        <taxon>Durusdinium</taxon>
    </lineage>
</organism>
<dbReference type="Proteomes" id="UP001642484">
    <property type="component" value="Unassembled WGS sequence"/>
</dbReference>
<comment type="caution">
    <text evidence="3">The sequence shown here is derived from an EMBL/GenBank/DDBJ whole genome shotgun (WGS) entry which is preliminary data.</text>
</comment>
<keyword evidence="1" id="KW-0732">Signal</keyword>
<dbReference type="Pfam" id="PF17775">
    <property type="entry name" value="YchJ_M-like"/>
    <property type="match status" value="1"/>
</dbReference>
<keyword evidence="4" id="KW-1185">Reference proteome</keyword>
<name>A0ABP0LJ24_9DINO</name>
<gene>
    <name evidence="3" type="ORF">CCMP2556_LOCUS20987</name>
</gene>
<protein>
    <recommendedName>
        <fullName evidence="2">YchJ-like middle NTF2-like domain-containing protein</fullName>
    </recommendedName>
</protein>
<evidence type="ECO:0000313" key="4">
    <source>
        <dbReference type="Proteomes" id="UP001642484"/>
    </source>
</evidence>
<feature type="domain" description="YchJ-like middle NTF2-like" evidence="2">
    <location>
        <begin position="97"/>
        <end position="203"/>
    </location>
</feature>
<feature type="signal peptide" evidence="1">
    <location>
        <begin position="1"/>
        <end position="26"/>
    </location>
</feature>
<accession>A0ABP0LJ24</accession>
<proteinExistence type="predicted"/>
<dbReference type="EMBL" id="CAXAMN010012481">
    <property type="protein sequence ID" value="CAK9038302.1"/>
    <property type="molecule type" value="Genomic_DNA"/>
</dbReference>
<feature type="chain" id="PRO_5046889600" description="YchJ-like middle NTF2-like domain-containing protein" evidence="1">
    <location>
        <begin position="27"/>
        <end position="213"/>
    </location>
</feature>
<evidence type="ECO:0000259" key="2">
    <source>
        <dbReference type="Pfam" id="PF17775"/>
    </source>
</evidence>
<evidence type="ECO:0000256" key="1">
    <source>
        <dbReference type="SAM" id="SignalP"/>
    </source>
</evidence>
<dbReference type="InterPro" id="IPR048469">
    <property type="entry name" value="YchJ-like_M"/>
</dbReference>